<protein>
    <recommendedName>
        <fullName evidence="4">T9SS C-terminal target domain-containing protein</fullName>
    </recommendedName>
</protein>
<evidence type="ECO:0008006" key="4">
    <source>
        <dbReference type="Google" id="ProtNLM"/>
    </source>
</evidence>
<dbReference type="EMBL" id="BMIL01000013">
    <property type="protein sequence ID" value="GGC75647.1"/>
    <property type="molecule type" value="Genomic_DNA"/>
</dbReference>
<reference evidence="2" key="2">
    <citation type="submission" date="2020-09" db="EMBL/GenBank/DDBJ databases">
        <authorList>
            <person name="Sun Q."/>
            <person name="Zhou Y."/>
        </authorList>
    </citation>
    <scope>NUCLEOTIDE SEQUENCE</scope>
    <source>
        <strain evidence="2">CGMCC 1.15343</strain>
    </source>
</reference>
<feature type="signal peptide" evidence="1">
    <location>
        <begin position="1"/>
        <end position="26"/>
    </location>
</feature>
<dbReference type="Proteomes" id="UP000651668">
    <property type="component" value="Unassembled WGS sequence"/>
</dbReference>
<gene>
    <name evidence="2" type="ORF">GCM10011387_31760</name>
</gene>
<keyword evidence="3" id="KW-1185">Reference proteome</keyword>
<evidence type="ECO:0000313" key="2">
    <source>
        <dbReference type="EMBL" id="GGC75647.1"/>
    </source>
</evidence>
<reference evidence="2" key="1">
    <citation type="journal article" date="2014" name="Int. J. Syst. Evol. Microbiol.">
        <title>Complete genome sequence of Corynebacterium casei LMG S-19264T (=DSM 44701T), isolated from a smear-ripened cheese.</title>
        <authorList>
            <consortium name="US DOE Joint Genome Institute (JGI-PGF)"/>
            <person name="Walter F."/>
            <person name="Albersmeier A."/>
            <person name="Kalinowski J."/>
            <person name="Ruckert C."/>
        </authorList>
    </citation>
    <scope>NUCLEOTIDE SEQUENCE</scope>
    <source>
        <strain evidence="2">CGMCC 1.15343</strain>
    </source>
</reference>
<dbReference type="RefSeq" id="WP_188627928.1">
    <property type="nucleotide sequence ID" value="NZ_BMIL01000013.1"/>
</dbReference>
<dbReference type="PROSITE" id="PS51257">
    <property type="entry name" value="PROKAR_LIPOPROTEIN"/>
    <property type="match status" value="1"/>
</dbReference>
<feature type="chain" id="PRO_5038093294" description="T9SS C-terminal target domain-containing protein" evidence="1">
    <location>
        <begin position="27"/>
        <end position="473"/>
    </location>
</feature>
<sequence length="473" mass="49807">MKSKFNVSLIAAMVAGTALFSSCSKSDDPIAGPVAPPVVTPPAESNTALADSFFDKVAYKGAFGTADWTKDWTNFDPKNTTYPATTETLEGTISANRTLDASKVYLLKGFVYVMDGVTLTIPAGTIIRGDQASKASLVVTRGGKLMAEGTASKPIIFTSNKAVGSRAPGDWGGLLILGKAKNNIPGGEGIIEGGFTEPLGKHGGTNDDDNSGALKYVRVEFPGIAFQPGNEINGITFGSVGKNTTVDYLQVSYSGDDSYEWFGGNVNAKHLVSIANIDDVFDFDNGYSGKLQYLVAQRDPALADQAGQSNGIESDNSEKAFTTEPRTRPVISNLTLIGPGTPSDGKHENANLWRRGSKMVLANSIFINAKYGIDIRDKETGDALTDGTSLIKNNIYSTVRDLPETTKGNPEVMVSGSTPSFANVDLLKTYLTSKGNVIIDKTAADALLNAPYSLTAPNFTVKAGSAAATGASF</sequence>
<dbReference type="PANTHER" id="PTHR41339:SF1">
    <property type="entry name" value="SECRETED PROTEIN"/>
    <property type="match status" value="1"/>
</dbReference>
<dbReference type="InterPro" id="IPR011050">
    <property type="entry name" value="Pectin_lyase_fold/virulence"/>
</dbReference>
<name>A0A916XID5_9SPHI</name>
<dbReference type="PANTHER" id="PTHR41339">
    <property type="entry name" value="LIPL48"/>
    <property type="match status" value="1"/>
</dbReference>
<keyword evidence="1" id="KW-0732">Signal</keyword>
<dbReference type="AlphaFoldDB" id="A0A916XID5"/>
<evidence type="ECO:0000313" key="3">
    <source>
        <dbReference type="Proteomes" id="UP000651668"/>
    </source>
</evidence>
<organism evidence="2 3">
    <name type="scientific">Pedobacter quisquiliarum</name>
    <dbReference type="NCBI Taxonomy" id="1834438"/>
    <lineage>
        <taxon>Bacteria</taxon>
        <taxon>Pseudomonadati</taxon>
        <taxon>Bacteroidota</taxon>
        <taxon>Sphingobacteriia</taxon>
        <taxon>Sphingobacteriales</taxon>
        <taxon>Sphingobacteriaceae</taxon>
        <taxon>Pedobacter</taxon>
    </lineage>
</organism>
<dbReference type="SUPFAM" id="SSF51126">
    <property type="entry name" value="Pectin lyase-like"/>
    <property type="match status" value="1"/>
</dbReference>
<evidence type="ECO:0000256" key="1">
    <source>
        <dbReference type="SAM" id="SignalP"/>
    </source>
</evidence>
<comment type="caution">
    <text evidence="2">The sequence shown here is derived from an EMBL/GenBank/DDBJ whole genome shotgun (WGS) entry which is preliminary data.</text>
</comment>
<accession>A0A916XID5</accession>
<proteinExistence type="predicted"/>